<reference evidence="1 2" key="1">
    <citation type="submission" date="2020-08" db="EMBL/GenBank/DDBJ databases">
        <title>Genomic Encyclopedia of Type Strains, Phase IV (KMG-IV): sequencing the most valuable type-strain genomes for metagenomic binning, comparative biology and taxonomic classification.</title>
        <authorList>
            <person name="Goeker M."/>
        </authorList>
    </citation>
    <scope>NUCLEOTIDE SEQUENCE [LARGE SCALE GENOMIC DNA]</scope>
    <source>
        <strain evidence="1 2">DSM 26189</strain>
    </source>
</reference>
<dbReference type="AlphaFoldDB" id="A0A7W6BKQ5"/>
<gene>
    <name evidence="1" type="ORF">GGR43_004458</name>
</gene>
<accession>A0A7W6BKQ5</accession>
<proteinExistence type="predicted"/>
<sequence length="201" mass="22243">MQAVIFAQFLGSARPGARDGRKSALCGPWRRFLGSAAPIPYPRHLSRLLRVPVRPGRIAWRSSSSDVAMLASSIAWRPFFLGVQPCGLPARAGVRVERRRSACLLFTAKPLLTAFQRARCWMWAQAVELAPARRAAPGRCLAAGQPFDRPTRSGGAKGAKRPEGRRARRALRWFGSRCRSVFSTDLACQLQASIYRKNLKA</sequence>
<keyword evidence="2" id="KW-1185">Reference proteome</keyword>
<name>A0A7W6BKQ5_9SPHN</name>
<organism evidence="1 2">
    <name type="scientific">Sphingobium jiangsuense</name>
    <dbReference type="NCBI Taxonomy" id="870476"/>
    <lineage>
        <taxon>Bacteria</taxon>
        <taxon>Pseudomonadati</taxon>
        <taxon>Pseudomonadota</taxon>
        <taxon>Alphaproteobacteria</taxon>
        <taxon>Sphingomonadales</taxon>
        <taxon>Sphingomonadaceae</taxon>
        <taxon>Sphingobium</taxon>
    </lineage>
</organism>
<evidence type="ECO:0000313" key="1">
    <source>
        <dbReference type="EMBL" id="MBB3928713.1"/>
    </source>
</evidence>
<comment type="caution">
    <text evidence="1">The sequence shown here is derived from an EMBL/GenBank/DDBJ whole genome shotgun (WGS) entry which is preliminary data.</text>
</comment>
<dbReference type="Proteomes" id="UP000571950">
    <property type="component" value="Unassembled WGS sequence"/>
</dbReference>
<dbReference type="EMBL" id="JACIDT010000032">
    <property type="protein sequence ID" value="MBB3928713.1"/>
    <property type="molecule type" value="Genomic_DNA"/>
</dbReference>
<protein>
    <submittedName>
        <fullName evidence="1">Uncharacterized protein</fullName>
    </submittedName>
</protein>
<evidence type="ECO:0000313" key="2">
    <source>
        <dbReference type="Proteomes" id="UP000571950"/>
    </source>
</evidence>